<dbReference type="PANTHER" id="PTHR37017">
    <property type="entry name" value="AB HYDROLASE-1 DOMAIN-CONTAINING PROTEIN-RELATED"/>
    <property type="match status" value="1"/>
</dbReference>
<dbReference type="InterPro" id="IPR029058">
    <property type="entry name" value="AB_hydrolase_fold"/>
</dbReference>
<reference evidence="2 3" key="1">
    <citation type="submission" date="2018-08" db="EMBL/GenBank/DDBJ databases">
        <title>Isolation, diversity and antifungal activity of Actinobacteria from cow dung.</title>
        <authorList>
            <person name="Ling L."/>
        </authorList>
    </citation>
    <scope>NUCLEOTIDE SEQUENCE [LARGE SCALE GENOMIC DNA]</scope>
    <source>
        <strain evidence="2 3">NEAU-LLE</strain>
    </source>
</reference>
<evidence type="ECO:0000313" key="2">
    <source>
        <dbReference type="EMBL" id="REJ04431.1"/>
    </source>
</evidence>
<keyword evidence="2" id="KW-0378">Hydrolase</keyword>
<protein>
    <submittedName>
        <fullName evidence="2">Alpha/beta hydrolase</fullName>
    </submittedName>
</protein>
<dbReference type="Pfam" id="PF12697">
    <property type="entry name" value="Abhydrolase_6"/>
    <property type="match status" value="1"/>
</dbReference>
<dbReference type="EMBL" id="QUAB01000046">
    <property type="protein sequence ID" value="REJ04431.1"/>
    <property type="molecule type" value="Genomic_DNA"/>
</dbReference>
<name>A0A371NQK6_9MICO</name>
<keyword evidence="3" id="KW-1185">Reference proteome</keyword>
<dbReference type="InterPro" id="IPR052897">
    <property type="entry name" value="Sec-Metab_Biosynth_Hydrolase"/>
</dbReference>
<dbReference type="RefSeq" id="WP_116242830.1">
    <property type="nucleotide sequence ID" value="NZ_QUAB01000046.1"/>
</dbReference>
<dbReference type="PANTHER" id="PTHR37017:SF11">
    <property type="entry name" value="ESTERASE_LIPASE_THIOESTERASE DOMAIN-CONTAINING PROTEIN"/>
    <property type="match status" value="1"/>
</dbReference>
<accession>A0A371NQK6</accession>
<sequence length="230" mass="24599">MDIILVPGLWLDASSWDPVLHALKTAGHRPFAMTMPGVGAPASESSEIGMADWVDAVVNRIDEAGEPVVLVGHSGGGNVVWGAADARPEQVRRVVFVDTVPPPGGAISDFTVVDGVIPFPGWDFFPDEDVSDLDAETRARTAPLAQSVPARVPTDEIVLTRESRHGIPVTLLMGGLDQQQFESQVDGWGPYGEEYRAIADATVVKIGSGHWPQYSAPERLSELLVEAVGR</sequence>
<dbReference type="OrthoDB" id="9773549at2"/>
<proteinExistence type="predicted"/>
<gene>
    <name evidence="2" type="ORF">DY023_13315</name>
</gene>
<dbReference type="GO" id="GO:0016787">
    <property type="term" value="F:hydrolase activity"/>
    <property type="evidence" value="ECO:0007669"/>
    <property type="project" value="UniProtKB-KW"/>
</dbReference>
<evidence type="ECO:0000313" key="3">
    <source>
        <dbReference type="Proteomes" id="UP000262172"/>
    </source>
</evidence>
<dbReference type="InterPro" id="IPR000073">
    <property type="entry name" value="AB_hydrolase_1"/>
</dbReference>
<dbReference type="SUPFAM" id="SSF53474">
    <property type="entry name" value="alpha/beta-Hydrolases"/>
    <property type="match status" value="1"/>
</dbReference>
<dbReference type="AlphaFoldDB" id="A0A371NQK6"/>
<feature type="domain" description="AB hydrolase-1" evidence="1">
    <location>
        <begin position="3"/>
        <end position="222"/>
    </location>
</feature>
<comment type="caution">
    <text evidence="2">The sequence shown here is derived from an EMBL/GenBank/DDBJ whole genome shotgun (WGS) entry which is preliminary data.</text>
</comment>
<organism evidence="2 3">
    <name type="scientific">Microbacterium bovistercoris</name>
    <dbReference type="NCBI Taxonomy" id="2293570"/>
    <lineage>
        <taxon>Bacteria</taxon>
        <taxon>Bacillati</taxon>
        <taxon>Actinomycetota</taxon>
        <taxon>Actinomycetes</taxon>
        <taxon>Micrococcales</taxon>
        <taxon>Microbacteriaceae</taxon>
        <taxon>Microbacterium</taxon>
    </lineage>
</organism>
<evidence type="ECO:0000259" key="1">
    <source>
        <dbReference type="Pfam" id="PF12697"/>
    </source>
</evidence>
<dbReference type="Gene3D" id="3.40.50.1820">
    <property type="entry name" value="alpha/beta hydrolase"/>
    <property type="match status" value="1"/>
</dbReference>
<dbReference type="Proteomes" id="UP000262172">
    <property type="component" value="Unassembled WGS sequence"/>
</dbReference>